<gene>
    <name evidence="1" type="ORF">XB16_2613</name>
</gene>
<evidence type="ECO:0000313" key="1">
    <source>
        <dbReference type="EMBL" id="AVQ12922.1"/>
    </source>
</evidence>
<accession>A0A2P1QVI4</accession>
<name>A0A2P1QVI4_9LEPT</name>
<protein>
    <submittedName>
        <fullName evidence="1">Uncharacterized protein</fullName>
    </submittedName>
</protein>
<reference evidence="1 2" key="1">
    <citation type="journal article" date="2015" name="Genome Announc.">
        <title>Draft Genome Sequences of Leptospira santarosai Strains U160, U164, and U233, Isolated from Asymptomatic Cattle.</title>
        <authorList>
            <person name="Kremer F.S."/>
            <person name="Eslabao M.R."/>
            <person name="Provisor M."/>
            <person name="Woloski R.D."/>
            <person name="Ramires O.V."/>
            <person name="Moreno L.Z."/>
            <person name="Moreno A.M."/>
            <person name="Hamond C."/>
            <person name="Lilenbaum W."/>
            <person name="Dellagostin O.A."/>
        </authorList>
    </citation>
    <scope>NUCLEOTIDE SEQUENCE [LARGE SCALE GENOMIC DNA]</scope>
    <source>
        <strain evidence="1 2">U160</strain>
    </source>
</reference>
<evidence type="ECO:0000313" key="2">
    <source>
        <dbReference type="Proteomes" id="UP000033961"/>
    </source>
</evidence>
<proteinExistence type="predicted"/>
<organism evidence="1 2">
    <name type="scientific">Leptospira santarosai</name>
    <dbReference type="NCBI Taxonomy" id="28183"/>
    <lineage>
        <taxon>Bacteria</taxon>
        <taxon>Pseudomonadati</taxon>
        <taxon>Spirochaetota</taxon>
        <taxon>Spirochaetia</taxon>
        <taxon>Leptospirales</taxon>
        <taxon>Leptospiraceae</taxon>
        <taxon>Leptospira</taxon>
    </lineage>
</organism>
<dbReference type="Proteomes" id="UP000033961">
    <property type="component" value="Chromosome I"/>
</dbReference>
<sequence length="72" mass="8348">MYKISCGIQSADTSLINRPNAFLQRVKLFDDKYAKKDLLLLQLEPPYQNLSQKATRSRFFMVAIGQNIKRDP</sequence>
<dbReference type="EMBL" id="CP027843">
    <property type="protein sequence ID" value="AVQ12922.1"/>
    <property type="molecule type" value="Genomic_DNA"/>
</dbReference>
<dbReference type="AlphaFoldDB" id="A0A2P1QVI4"/>